<dbReference type="Pfam" id="PF20434">
    <property type="entry name" value="BD-FAE"/>
    <property type="match status" value="1"/>
</dbReference>
<protein>
    <submittedName>
        <fullName evidence="4">Alpha/beta hydrolase</fullName>
    </submittedName>
</protein>
<dbReference type="InterPro" id="IPR050300">
    <property type="entry name" value="GDXG_lipolytic_enzyme"/>
</dbReference>
<dbReference type="Proteomes" id="UP000197153">
    <property type="component" value="Chromosome 2"/>
</dbReference>
<accession>A0A248JWN5</accession>
<reference evidence="4 5" key="1">
    <citation type="submission" date="2017-06" db="EMBL/GenBank/DDBJ databases">
        <title>Complete genome sequence of Nitrospirillum amazonense strain CBAmC, an endophytic nitrogen-fixing and plant growth-promoting bacterium, isolated from sugarcane.</title>
        <authorList>
            <person name="Schwab S."/>
            <person name="dos Santos Teixeira K.R."/>
            <person name="Simoes Araujo J.L."/>
            <person name="Soares Vidal M."/>
            <person name="Borges de Freitas H.R."/>
            <person name="Rivello Crivelaro A.L."/>
            <person name="Bueno de Camargo Nunes A."/>
            <person name="dos Santos C.M."/>
            <person name="Palmeira da Silva Rosa D."/>
            <person name="da Silva Padilha D."/>
            <person name="da Silva E."/>
            <person name="Araujo Terra L."/>
            <person name="Soares Mendes V."/>
            <person name="Farinelli L."/>
            <person name="Magalhaes Cruz L."/>
            <person name="Baldani J.I."/>
        </authorList>
    </citation>
    <scope>NUCLEOTIDE SEQUENCE [LARGE SCALE GENOMIC DNA]</scope>
    <source>
        <strain evidence="4 5">CBAmC</strain>
    </source>
</reference>
<evidence type="ECO:0000259" key="3">
    <source>
        <dbReference type="Pfam" id="PF20434"/>
    </source>
</evidence>
<dbReference type="PANTHER" id="PTHR48081">
    <property type="entry name" value="AB HYDROLASE SUPERFAMILY PROTEIN C4A8.06C"/>
    <property type="match status" value="1"/>
</dbReference>
<dbReference type="KEGG" id="nao:Y958_18795"/>
<dbReference type="GO" id="GO:0016787">
    <property type="term" value="F:hydrolase activity"/>
    <property type="evidence" value="ECO:0007669"/>
    <property type="project" value="UniProtKB-KW"/>
</dbReference>
<keyword evidence="5" id="KW-1185">Reference proteome</keyword>
<dbReference type="SUPFAM" id="SSF53474">
    <property type="entry name" value="alpha/beta-Hydrolases"/>
    <property type="match status" value="1"/>
</dbReference>
<dbReference type="Gene3D" id="3.40.50.1820">
    <property type="entry name" value="alpha/beta hydrolase"/>
    <property type="match status" value="1"/>
</dbReference>
<dbReference type="InterPro" id="IPR029058">
    <property type="entry name" value="AB_hydrolase_fold"/>
</dbReference>
<proteinExistence type="predicted"/>
<gene>
    <name evidence="4" type="ORF">Y958_18795</name>
</gene>
<organism evidence="4 5">
    <name type="scientific">Nitrospirillum viridazoti CBAmc</name>
    <dbReference type="NCBI Taxonomy" id="1441467"/>
    <lineage>
        <taxon>Bacteria</taxon>
        <taxon>Pseudomonadati</taxon>
        <taxon>Pseudomonadota</taxon>
        <taxon>Alphaproteobacteria</taxon>
        <taxon>Rhodospirillales</taxon>
        <taxon>Azospirillaceae</taxon>
        <taxon>Nitrospirillum</taxon>
        <taxon>Nitrospirillum viridazoti</taxon>
    </lineage>
</organism>
<evidence type="ECO:0000256" key="1">
    <source>
        <dbReference type="ARBA" id="ARBA00022801"/>
    </source>
</evidence>
<evidence type="ECO:0000256" key="2">
    <source>
        <dbReference type="SAM" id="MobiDB-lite"/>
    </source>
</evidence>
<feature type="region of interest" description="Disordered" evidence="2">
    <location>
        <begin position="1"/>
        <end position="34"/>
    </location>
</feature>
<sequence length="359" mass="38391">MGDPAPALRPVRDIANIGSRAGADGEAHQSSTGKSMRRSRWTYYVPAAGLLIWVLATGTRAWGQTAPTTAGAAYPCYEAANPDDIRLWPGRAPGAVGDEPCRDIPFVQVFRAGGVDPGPALVLIPGGGYDHLSNEREQATVAAYFAEHLKITTFLLSYRLVQPDGTYRYPVPLWDGRRAVRLVRTLSARYGVDPNRIGVFGFSAGGHLAALIAFRPKDDFGFTPGDVIDAADDTVAVLGLGYPLVALDPAVVPPSGSVRHLLAGYHGAERAALEQQLSAQTQIGPDAPAVFLFDGLDDQRVSSKNSLLLAQALRDAGVPNDIHLFDHGPHGVGLAMGVTGEEAWPRLFQDWLLQRGFLP</sequence>
<feature type="domain" description="BD-FAE-like" evidence="3">
    <location>
        <begin position="117"/>
        <end position="313"/>
    </location>
</feature>
<name>A0A248JWN5_9PROT</name>
<dbReference type="AlphaFoldDB" id="A0A248JWN5"/>
<evidence type="ECO:0000313" key="4">
    <source>
        <dbReference type="EMBL" id="ASG22936.1"/>
    </source>
</evidence>
<evidence type="ECO:0000313" key="5">
    <source>
        <dbReference type="Proteomes" id="UP000197153"/>
    </source>
</evidence>
<keyword evidence="1 4" id="KW-0378">Hydrolase</keyword>
<dbReference type="PANTHER" id="PTHR48081:SF6">
    <property type="entry name" value="PEPTIDASE S9 PROLYL OLIGOPEPTIDASE CATALYTIC DOMAIN-CONTAINING PROTEIN"/>
    <property type="match status" value="1"/>
</dbReference>
<dbReference type="EMBL" id="CP022111">
    <property type="protein sequence ID" value="ASG22936.1"/>
    <property type="molecule type" value="Genomic_DNA"/>
</dbReference>
<dbReference type="InterPro" id="IPR049492">
    <property type="entry name" value="BD-FAE-like_dom"/>
</dbReference>